<feature type="region of interest" description="Disordered" evidence="1">
    <location>
        <begin position="80"/>
        <end position="109"/>
    </location>
</feature>
<feature type="signal peptide" evidence="2">
    <location>
        <begin position="1"/>
        <end position="23"/>
    </location>
</feature>
<proteinExistence type="predicted"/>
<keyword evidence="2" id="KW-0732">Signal</keyword>
<feature type="compositionally biased region" description="Basic residues" evidence="1">
    <location>
        <begin position="42"/>
        <end position="53"/>
    </location>
</feature>
<organism evidence="3 4">
    <name type="scientific">Methylocella tundrae</name>
    <dbReference type="NCBI Taxonomy" id="227605"/>
    <lineage>
        <taxon>Bacteria</taxon>
        <taxon>Pseudomonadati</taxon>
        <taxon>Pseudomonadota</taxon>
        <taxon>Alphaproteobacteria</taxon>
        <taxon>Hyphomicrobiales</taxon>
        <taxon>Beijerinckiaceae</taxon>
        <taxon>Methylocella</taxon>
    </lineage>
</organism>
<sequence>MTRLGLGVLTAFFLGASACASFAQTSQPAVNADPSISPPAKAHGKKIPHKKTGAVRGSLLPDSDEADKAARLAEGRKKFFEQSSGFENGSSDMPLSMGGNGQPTMGFKF</sequence>
<dbReference type="AlphaFoldDB" id="A0A8B6M1L1"/>
<evidence type="ECO:0000256" key="2">
    <source>
        <dbReference type="SAM" id="SignalP"/>
    </source>
</evidence>
<keyword evidence="4" id="KW-1185">Reference proteome</keyword>
<dbReference type="PROSITE" id="PS51257">
    <property type="entry name" value="PROKAR_LIPOPROTEIN"/>
    <property type="match status" value="1"/>
</dbReference>
<name>A0A8B6M1L1_METTU</name>
<evidence type="ECO:0008006" key="5">
    <source>
        <dbReference type="Google" id="ProtNLM"/>
    </source>
</evidence>
<feature type="chain" id="PRO_5032976822" description="Lipoprotein" evidence="2">
    <location>
        <begin position="24"/>
        <end position="109"/>
    </location>
</feature>
<dbReference type="EMBL" id="CABFMQ020000002">
    <property type="protein sequence ID" value="VTZ48634.1"/>
    <property type="molecule type" value="Genomic_DNA"/>
</dbReference>
<reference evidence="3 4" key="1">
    <citation type="submission" date="2019-05" db="EMBL/GenBank/DDBJ databases">
        <authorList>
            <person name="Farhan Ul Haque M."/>
        </authorList>
    </citation>
    <scope>NUCLEOTIDE SEQUENCE [LARGE SCALE GENOMIC DNA]</scope>
    <source>
        <strain evidence="3">2</strain>
    </source>
</reference>
<gene>
    <name evidence="3" type="ORF">MPC4_100077</name>
</gene>
<comment type="caution">
    <text evidence="3">The sequence shown here is derived from an EMBL/GenBank/DDBJ whole genome shotgun (WGS) entry which is preliminary data.</text>
</comment>
<feature type="compositionally biased region" description="Polar residues" evidence="1">
    <location>
        <begin position="81"/>
        <end position="93"/>
    </location>
</feature>
<feature type="region of interest" description="Disordered" evidence="1">
    <location>
        <begin position="27"/>
        <end position="63"/>
    </location>
</feature>
<evidence type="ECO:0000313" key="3">
    <source>
        <dbReference type="EMBL" id="VTZ48634.1"/>
    </source>
</evidence>
<evidence type="ECO:0000256" key="1">
    <source>
        <dbReference type="SAM" id="MobiDB-lite"/>
    </source>
</evidence>
<protein>
    <recommendedName>
        <fullName evidence="5">Lipoprotein</fullName>
    </recommendedName>
</protein>
<evidence type="ECO:0000313" key="4">
    <source>
        <dbReference type="Proteomes" id="UP000485880"/>
    </source>
</evidence>
<dbReference type="Proteomes" id="UP000485880">
    <property type="component" value="Unassembled WGS sequence"/>
</dbReference>
<accession>A0A8B6M1L1</accession>